<evidence type="ECO:0000313" key="1">
    <source>
        <dbReference type="EMBL" id="CAA0815198.1"/>
    </source>
</evidence>
<keyword evidence="2" id="KW-1185">Reference proteome</keyword>
<protein>
    <submittedName>
        <fullName evidence="1">Uncharacterized protein</fullName>
    </submittedName>
</protein>
<accession>A0A9N7MX58</accession>
<dbReference type="OrthoDB" id="1769810at2759"/>
<evidence type="ECO:0000313" key="2">
    <source>
        <dbReference type="Proteomes" id="UP001153555"/>
    </source>
</evidence>
<dbReference type="Proteomes" id="UP001153555">
    <property type="component" value="Unassembled WGS sequence"/>
</dbReference>
<dbReference type="EMBL" id="CACSLK010012531">
    <property type="protein sequence ID" value="CAA0815198.1"/>
    <property type="molecule type" value="Genomic_DNA"/>
</dbReference>
<comment type="caution">
    <text evidence="1">The sequence shown here is derived from an EMBL/GenBank/DDBJ whole genome shotgun (WGS) entry which is preliminary data.</text>
</comment>
<dbReference type="AlphaFoldDB" id="A0A9N7MX58"/>
<gene>
    <name evidence="1" type="ORF">SHERM_15236</name>
</gene>
<sequence length="424" mass="47891">MFLLFPIQEKAALPLFKSKINNQMMMGGYYSSESDIDYEEPPEPQYKLLSDPQVCIVCKFADATSHGYDIVIAPTSSSSSSSSSNTITIRPALRLKTGMSTYDGFAFCGLASTLYLFDMTPSTSAYMLDLSPHLASGLPTVEFGIADLTLVSCMRHPKRIPNAIPTPDATKILVFSRLIEFDRGTGLAGGTSFELYDPSTDTWLLLPGIQDDYCFGVDHCLAHITKYAFVDDTTFFIQTAEGNSNSSKRTIFCLHLDTIARGWQRLDNYFGAHSVLRRQSFDRFHVIEETLFVTPHHIYDLRRRRRRRRRDEQESSLVNLVLGPLAPDFRLSAPDSVWLLDGNNNNNKVGGKYTFCTLRTGIRRRTREPKLVMALHHCDVARYREDGEELSNSILPGERIDIVFPLVHTKCRAFDPIHLFTISN</sequence>
<name>A0A9N7MX58_STRHE</name>
<reference evidence="1" key="1">
    <citation type="submission" date="2019-12" db="EMBL/GenBank/DDBJ databases">
        <authorList>
            <person name="Scholes J."/>
        </authorList>
    </citation>
    <scope>NUCLEOTIDE SEQUENCE</scope>
</reference>
<organism evidence="1 2">
    <name type="scientific">Striga hermonthica</name>
    <name type="common">Purple witchweed</name>
    <name type="synonym">Buchnera hermonthica</name>
    <dbReference type="NCBI Taxonomy" id="68872"/>
    <lineage>
        <taxon>Eukaryota</taxon>
        <taxon>Viridiplantae</taxon>
        <taxon>Streptophyta</taxon>
        <taxon>Embryophyta</taxon>
        <taxon>Tracheophyta</taxon>
        <taxon>Spermatophyta</taxon>
        <taxon>Magnoliopsida</taxon>
        <taxon>eudicotyledons</taxon>
        <taxon>Gunneridae</taxon>
        <taxon>Pentapetalae</taxon>
        <taxon>asterids</taxon>
        <taxon>lamiids</taxon>
        <taxon>Lamiales</taxon>
        <taxon>Orobanchaceae</taxon>
        <taxon>Buchnereae</taxon>
        <taxon>Striga</taxon>
    </lineage>
</organism>
<proteinExistence type="predicted"/>